<name>A0A0B1RWR6_OESDE</name>
<evidence type="ECO:0000313" key="4">
    <source>
        <dbReference type="Proteomes" id="UP000053660"/>
    </source>
</evidence>
<feature type="region of interest" description="Disordered" evidence="1">
    <location>
        <begin position="1"/>
        <end position="24"/>
    </location>
</feature>
<dbReference type="OrthoDB" id="5874910at2759"/>
<dbReference type="InterPro" id="IPR014044">
    <property type="entry name" value="CAP_dom"/>
</dbReference>
<dbReference type="AlphaFoldDB" id="A0A0B1RWR6"/>
<evidence type="ECO:0000259" key="2">
    <source>
        <dbReference type="SMART" id="SM00198"/>
    </source>
</evidence>
<gene>
    <name evidence="3" type="ORF">OESDEN_24777</name>
</gene>
<sequence>MSSVKAAGKKDENKICPGNKGGNDTVRMTFLNDHNKKRSSLARGLEPDPLSPTGFAPKAIRMQKMIYDCEVEASAMKHAQKCEFKHSSSGFGENLFKIDDTGRDQAGLALWADELWWGELKEIGVGPVPKITKELMARKVGHYTQVSSTIWSEANSMNF</sequence>
<organism evidence="3 4">
    <name type="scientific">Oesophagostomum dentatum</name>
    <name type="common">Nodular worm</name>
    <dbReference type="NCBI Taxonomy" id="61180"/>
    <lineage>
        <taxon>Eukaryota</taxon>
        <taxon>Metazoa</taxon>
        <taxon>Ecdysozoa</taxon>
        <taxon>Nematoda</taxon>
        <taxon>Chromadorea</taxon>
        <taxon>Rhabditida</taxon>
        <taxon>Rhabditina</taxon>
        <taxon>Rhabditomorpha</taxon>
        <taxon>Strongyloidea</taxon>
        <taxon>Strongylidae</taxon>
        <taxon>Oesophagostomum</taxon>
    </lineage>
</organism>
<dbReference type="CDD" id="cd05380">
    <property type="entry name" value="CAP_euk"/>
    <property type="match status" value="1"/>
</dbReference>
<dbReference type="EMBL" id="KN612579">
    <property type="protein sequence ID" value="KHJ75607.1"/>
    <property type="molecule type" value="Genomic_DNA"/>
</dbReference>
<feature type="domain" description="SCP" evidence="2">
    <location>
        <begin position="25"/>
        <end position="158"/>
    </location>
</feature>
<dbReference type="SUPFAM" id="SSF55797">
    <property type="entry name" value="PR-1-like"/>
    <property type="match status" value="1"/>
</dbReference>
<dbReference type="Pfam" id="PF00188">
    <property type="entry name" value="CAP"/>
    <property type="match status" value="1"/>
</dbReference>
<dbReference type="Gene3D" id="3.40.33.10">
    <property type="entry name" value="CAP"/>
    <property type="match status" value="1"/>
</dbReference>
<protein>
    <submittedName>
        <fullName evidence="3">SCP-like protein</fullName>
    </submittedName>
</protein>
<reference evidence="3 4" key="1">
    <citation type="submission" date="2014-03" db="EMBL/GenBank/DDBJ databases">
        <title>Draft genome of the hookworm Oesophagostomum dentatum.</title>
        <authorList>
            <person name="Mitreva M."/>
        </authorList>
    </citation>
    <scope>NUCLEOTIDE SEQUENCE [LARGE SCALE GENOMIC DNA]</scope>
    <source>
        <strain evidence="3 4">OD-Hann</strain>
    </source>
</reference>
<evidence type="ECO:0000256" key="1">
    <source>
        <dbReference type="SAM" id="MobiDB-lite"/>
    </source>
</evidence>
<accession>A0A0B1RWR6</accession>
<dbReference type="InterPro" id="IPR035940">
    <property type="entry name" value="CAP_sf"/>
</dbReference>
<dbReference type="SMART" id="SM00198">
    <property type="entry name" value="SCP"/>
    <property type="match status" value="1"/>
</dbReference>
<evidence type="ECO:0000313" key="3">
    <source>
        <dbReference type="EMBL" id="KHJ75607.1"/>
    </source>
</evidence>
<proteinExistence type="predicted"/>
<keyword evidence="4" id="KW-1185">Reference proteome</keyword>
<dbReference type="Proteomes" id="UP000053660">
    <property type="component" value="Unassembled WGS sequence"/>
</dbReference>